<gene>
    <name evidence="1" type="ORF">GGR38_001857</name>
</gene>
<evidence type="ECO:0000313" key="2">
    <source>
        <dbReference type="Proteomes" id="UP000548867"/>
    </source>
</evidence>
<dbReference type="Proteomes" id="UP000548867">
    <property type="component" value="Unassembled WGS sequence"/>
</dbReference>
<sequence length="101" mass="10829">MFAILHHIITAARILHNRMFPVDGIDLLMRLDVVGYEGLGPGDLADLGPEGMATALLWLSALCSEGLVEQIVEGRYCLTGRGHQALSLMAQAADKSATLIL</sequence>
<keyword evidence="2" id="KW-1185">Reference proteome</keyword>
<evidence type="ECO:0000313" key="1">
    <source>
        <dbReference type="EMBL" id="MBB3954908.1"/>
    </source>
</evidence>
<dbReference type="AlphaFoldDB" id="A0A7W6CIC0"/>
<organism evidence="1 2">
    <name type="scientific">Novosphingobium sediminicola</name>
    <dbReference type="NCBI Taxonomy" id="563162"/>
    <lineage>
        <taxon>Bacteria</taxon>
        <taxon>Pseudomonadati</taxon>
        <taxon>Pseudomonadota</taxon>
        <taxon>Alphaproteobacteria</taxon>
        <taxon>Sphingomonadales</taxon>
        <taxon>Sphingomonadaceae</taxon>
        <taxon>Novosphingobium</taxon>
    </lineage>
</organism>
<accession>A0A7W6CIC0</accession>
<evidence type="ECO:0008006" key="3">
    <source>
        <dbReference type="Google" id="ProtNLM"/>
    </source>
</evidence>
<proteinExistence type="predicted"/>
<dbReference type="EMBL" id="JACIDX010000006">
    <property type="protein sequence ID" value="MBB3954908.1"/>
    <property type="molecule type" value="Genomic_DNA"/>
</dbReference>
<reference evidence="1 2" key="1">
    <citation type="submission" date="2020-08" db="EMBL/GenBank/DDBJ databases">
        <title>Genomic Encyclopedia of Type Strains, Phase IV (KMG-IV): sequencing the most valuable type-strain genomes for metagenomic binning, comparative biology and taxonomic classification.</title>
        <authorList>
            <person name="Goeker M."/>
        </authorList>
    </citation>
    <scope>NUCLEOTIDE SEQUENCE [LARGE SCALE GENOMIC DNA]</scope>
    <source>
        <strain evidence="1 2">DSM 27057</strain>
    </source>
</reference>
<protein>
    <recommendedName>
        <fullName evidence="3">Acetylserotonin O-methyltransferase dimerisation domain-containing protein</fullName>
    </recommendedName>
</protein>
<comment type="caution">
    <text evidence="1">The sequence shown here is derived from an EMBL/GenBank/DDBJ whole genome shotgun (WGS) entry which is preliminary data.</text>
</comment>
<name>A0A7W6CIC0_9SPHN</name>
<dbReference type="RefSeq" id="WP_183624771.1">
    <property type="nucleotide sequence ID" value="NZ_JACIDX010000006.1"/>
</dbReference>